<dbReference type="eggNOG" id="KOG1613">
    <property type="taxonomic scope" value="Eukaryota"/>
</dbReference>
<evidence type="ECO:0000256" key="9">
    <source>
        <dbReference type="ARBA" id="ARBA00030617"/>
    </source>
</evidence>
<dbReference type="CTD" id="6754186"/>
<evidence type="ECO:0000256" key="2">
    <source>
        <dbReference type="ARBA" id="ARBA00004604"/>
    </source>
</evidence>
<gene>
    <name evidence="12" type="ORF">TRIADDRAFT_25085</name>
</gene>
<dbReference type="GO" id="GO:0034476">
    <property type="term" value="P:U5 snRNA 3'-end processing"/>
    <property type="evidence" value="ECO:0000318"/>
    <property type="project" value="GO_Central"/>
</dbReference>
<dbReference type="PANTHER" id="PTHR11097">
    <property type="entry name" value="EXOSOME COMPLEX EXONUCLEASE RIBOSOMAL RNA PROCESSING PROTEIN"/>
    <property type="match status" value="1"/>
</dbReference>
<dbReference type="GO" id="GO:0000467">
    <property type="term" value="P:exonucleolytic trimming to generate mature 3'-end of 5.8S rRNA from tricistronic rRNA transcript (SSU-rRNA, 5.8S rRNA, LSU-rRNA)"/>
    <property type="evidence" value="ECO:0000318"/>
    <property type="project" value="GO_Central"/>
</dbReference>
<evidence type="ECO:0000256" key="6">
    <source>
        <dbReference type="ARBA" id="ARBA00022835"/>
    </source>
</evidence>
<dbReference type="GeneID" id="6754186"/>
<dbReference type="CDD" id="cd11369">
    <property type="entry name" value="RNase_PH_RRP43"/>
    <property type="match status" value="1"/>
</dbReference>
<dbReference type="GO" id="GO:0035925">
    <property type="term" value="F:mRNA 3'-UTR AU-rich region binding"/>
    <property type="evidence" value="ECO:0000318"/>
    <property type="project" value="GO_Central"/>
</dbReference>
<sequence>FRTLRPKEFYDRFIAENIRPDRRTFKQFRKTTVNVGSITTANGSALVKIGNTTMLCGIKTEFAVPKLDSPDHGYIVPNVDLPPLCSYRFRPGPPGEQAQVCSQYLADIIKSCNLINLKDLCIVKEKLAWVIYIDLLCLDCDGNVLDASVIAMLAALRSAKFPKVEIDEEVDKPIVSKDESFSLNVNDCPISSTFVLFDKNLILADPTSEEENLSSGYLTITVNNDDGLSNVLKPGGRGVNDAELNECITLAIKRARDMRDLLSKLC</sequence>
<proteinExistence type="inferred from homology"/>
<dbReference type="PANTHER" id="PTHR11097:SF9">
    <property type="entry name" value="EXOSOME COMPLEX COMPONENT RRP43"/>
    <property type="match status" value="1"/>
</dbReference>
<evidence type="ECO:0000256" key="5">
    <source>
        <dbReference type="ARBA" id="ARBA00022552"/>
    </source>
</evidence>
<evidence type="ECO:0000313" key="12">
    <source>
        <dbReference type="EMBL" id="EDV24631.1"/>
    </source>
</evidence>
<dbReference type="KEGG" id="tad:TRIADDRAFT_25085"/>
<dbReference type="OMA" id="EIKAFWV"/>
<evidence type="ECO:0000256" key="7">
    <source>
        <dbReference type="ARBA" id="ARBA00022884"/>
    </source>
</evidence>
<dbReference type="InterPro" id="IPR033196">
    <property type="entry name" value="Rrp43"/>
</dbReference>
<organism evidence="12 13">
    <name type="scientific">Trichoplax adhaerens</name>
    <name type="common">Trichoplax reptans</name>
    <dbReference type="NCBI Taxonomy" id="10228"/>
    <lineage>
        <taxon>Eukaryota</taxon>
        <taxon>Metazoa</taxon>
        <taxon>Placozoa</taxon>
        <taxon>Uniplacotomia</taxon>
        <taxon>Trichoplacea</taxon>
        <taxon>Trichoplacidae</taxon>
        <taxon>Trichoplax</taxon>
    </lineage>
</organism>
<evidence type="ECO:0000313" key="13">
    <source>
        <dbReference type="Proteomes" id="UP000009022"/>
    </source>
</evidence>
<evidence type="ECO:0000259" key="10">
    <source>
        <dbReference type="Pfam" id="PF01138"/>
    </source>
</evidence>
<dbReference type="OrthoDB" id="45882at2759"/>
<keyword evidence="6" id="KW-0271">Exosome</keyword>
<reference evidence="12 13" key="1">
    <citation type="journal article" date="2008" name="Nature">
        <title>The Trichoplax genome and the nature of placozoans.</title>
        <authorList>
            <person name="Srivastava M."/>
            <person name="Begovic E."/>
            <person name="Chapman J."/>
            <person name="Putnam N.H."/>
            <person name="Hellsten U."/>
            <person name="Kawashima T."/>
            <person name="Kuo A."/>
            <person name="Mitros T."/>
            <person name="Salamov A."/>
            <person name="Carpenter M.L."/>
            <person name="Signorovitch A.Y."/>
            <person name="Moreno M.A."/>
            <person name="Kamm K."/>
            <person name="Grimwood J."/>
            <person name="Schmutz J."/>
            <person name="Shapiro H."/>
            <person name="Grigoriev I.V."/>
            <person name="Buss L.W."/>
            <person name="Schierwater B."/>
            <person name="Dellaporta S.L."/>
            <person name="Rokhsar D.S."/>
        </authorList>
    </citation>
    <scope>NUCLEOTIDE SEQUENCE [LARGE SCALE GENOMIC DNA]</scope>
    <source>
        <strain evidence="12 13">Grell-BS-1999</strain>
    </source>
</reference>
<dbReference type="InterPro" id="IPR020568">
    <property type="entry name" value="Ribosomal_Su5_D2-typ_SF"/>
</dbReference>
<feature type="domain" description="Exoribonuclease phosphorolytic" evidence="11">
    <location>
        <begin position="188"/>
        <end position="253"/>
    </location>
</feature>
<dbReference type="PhylomeDB" id="B3RYQ0"/>
<feature type="domain" description="Exoribonuclease phosphorolytic" evidence="10">
    <location>
        <begin position="27"/>
        <end position="162"/>
    </location>
</feature>
<dbReference type="InterPro" id="IPR050590">
    <property type="entry name" value="Exosome_comp_Rrp42_subfam"/>
</dbReference>
<dbReference type="GO" id="GO:0034475">
    <property type="term" value="P:U4 snRNA 3'-end processing"/>
    <property type="evidence" value="ECO:0000318"/>
    <property type="project" value="GO_Central"/>
</dbReference>
<dbReference type="SUPFAM" id="SSF55666">
    <property type="entry name" value="Ribonuclease PH domain 2-like"/>
    <property type="match status" value="1"/>
</dbReference>
<dbReference type="InterPro" id="IPR036345">
    <property type="entry name" value="ExoRNase_PH_dom2_sf"/>
</dbReference>
<dbReference type="GO" id="GO:0000176">
    <property type="term" value="C:nuclear exosome (RNase complex)"/>
    <property type="evidence" value="ECO:0000318"/>
    <property type="project" value="GO_Central"/>
</dbReference>
<dbReference type="InterPro" id="IPR001247">
    <property type="entry name" value="ExoRNase_PH_dom1"/>
</dbReference>
<evidence type="ECO:0000256" key="8">
    <source>
        <dbReference type="ARBA" id="ARBA00023242"/>
    </source>
</evidence>
<dbReference type="InParanoid" id="B3RYQ0"/>
<keyword evidence="5" id="KW-0698">rRNA processing</keyword>
<keyword evidence="7" id="KW-0694">RNA-binding</keyword>
<dbReference type="InterPro" id="IPR027408">
    <property type="entry name" value="PNPase/RNase_PH_dom_sf"/>
</dbReference>
<dbReference type="STRING" id="10228.B3RYQ0"/>
<dbReference type="HOGENOM" id="CLU_038194_3_1_1"/>
<dbReference type="GO" id="GO:0005730">
    <property type="term" value="C:nucleolus"/>
    <property type="evidence" value="ECO:0007669"/>
    <property type="project" value="UniProtKB-SubCell"/>
</dbReference>
<accession>B3RYQ0</accession>
<dbReference type="EMBL" id="DS985245">
    <property type="protein sequence ID" value="EDV24631.1"/>
    <property type="molecule type" value="Genomic_DNA"/>
</dbReference>
<evidence type="ECO:0000256" key="4">
    <source>
        <dbReference type="ARBA" id="ARBA00022490"/>
    </source>
</evidence>
<comment type="similarity">
    <text evidence="3">Belongs to the RNase PH family.</text>
</comment>
<keyword evidence="13" id="KW-1185">Reference proteome</keyword>
<comment type="subcellular location">
    <subcellularLocation>
        <location evidence="1">Cytoplasm</location>
    </subcellularLocation>
    <subcellularLocation>
        <location evidence="2">Nucleus</location>
        <location evidence="2">Nucleolus</location>
    </subcellularLocation>
</comment>
<keyword evidence="4" id="KW-0963">Cytoplasm</keyword>
<dbReference type="RefSeq" id="XP_002112521.1">
    <property type="nucleotide sequence ID" value="XM_002112485.1"/>
</dbReference>
<dbReference type="Pfam" id="PF01138">
    <property type="entry name" value="RNase_PH"/>
    <property type="match status" value="1"/>
</dbReference>
<dbReference type="Pfam" id="PF03725">
    <property type="entry name" value="RNase_PH_C"/>
    <property type="match status" value="1"/>
</dbReference>
<dbReference type="GO" id="GO:0000177">
    <property type="term" value="C:cytoplasmic exosome (RNase complex)"/>
    <property type="evidence" value="ECO:0000318"/>
    <property type="project" value="GO_Central"/>
</dbReference>
<dbReference type="AlphaFoldDB" id="B3RYQ0"/>
<keyword evidence="8" id="KW-0539">Nucleus</keyword>
<dbReference type="FunFam" id="3.30.230.70:FF:000017">
    <property type="entry name" value="Exosome complex component Rrp42"/>
    <property type="match status" value="1"/>
</dbReference>
<dbReference type="GO" id="GO:0071028">
    <property type="term" value="P:nuclear mRNA surveillance"/>
    <property type="evidence" value="ECO:0000318"/>
    <property type="project" value="GO_Central"/>
</dbReference>
<dbReference type="GO" id="GO:0071035">
    <property type="term" value="P:nuclear polyadenylation-dependent rRNA catabolic process"/>
    <property type="evidence" value="ECO:0000318"/>
    <property type="project" value="GO_Central"/>
</dbReference>
<dbReference type="GO" id="GO:0016075">
    <property type="term" value="P:rRNA catabolic process"/>
    <property type="evidence" value="ECO:0000318"/>
    <property type="project" value="GO_Central"/>
</dbReference>
<name>B3RYQ0_TRIAD</name>
<evidence type="ECO:0000256" key="3">
    <source>
        <dbReference type="ARBA" id="ARBA00006678"/>
    </source>
</evidence>
<dbReference type="InterPro" id="IPR015847">
    <property type="entry name" value="ExoRNase_PH_dom2"/>
</dbReference>
<dbReference type="GO" id="GO:0071038">
    <property type="term" value="P:TRAMP-dependent tRNA surveillance pathway"/>
    <property type="evidence" value="ECO:0000318"/>
    <property type="project" value="GO_Central"/>
</dbReference>
<protein>
    <recommendedName>
        <fullName evidence="9">Ribosomal RNA-processing protein 43</fullName>
    </recommendedName>
</protein>
<feature type="non-terminal residue" evidence="12">
    <location>
        <position position="1"/>
    </location>
</feature>
<dbReference type="GO" id="GO:0034473">
    <property type="term" value="P:U1 snRNA 3'-end processing"/>
    <property type="evidence" value="ECO:0000318"/>
    <property type="project" value="GO_Central"/>
</dbReference>
<evidence type="ECO:0000259" key="11">
    <source>
        <dbReference type="Pfam" id="PF03725"/>
    </source>
</evidence>
<dbReference type="Proteomes" id="UP000009022">
    <property type="component" value="Unassembled WGS sequence"/>
</dbReference>
<dbReference type="SUPFAM" id="SSF54211">
    <property type="entry name" value="Ribosomal protein S5 domain 2-like"/>
    <property type="match status" value="1"/>
</dbReference>
<evidence type="ECO:0000256" key="1">
    <source>
        <dbReference type="ARBA" id="ARBA00004496"/>
    </source>
</evidence>
<dbReference type="Gene3D" id="3.30.230.70">
    <property type="entry name" value="GHMP Kinase, N-terminal domain"/>
    <property type="match status" value="1"/>
</dbReference>